<keyword evidence="8" id="KW-0695">RNA-directed DNA polymerase</keyword>
<dbReference type="InterPro" id="IPR002156">
    <property type="entry name" value="RNaseH_domain"/>
</dbReference>
<keyword evidence="4" id="KW-0540">Nuclease</keyword>
<comment type="caution">
    <text evidence="12">The sequence shown here is derived from an EMBL/GenBank/DDBJ whole genome shotgun (WGS) entry which is preliminary data.</text>
</comment>
<evidence type="ECO:0000256" key="9">
    <source>
        <dbReference type="SAM" id="MobiDB-lite"/>
    </source>
</evidence>
<evidence type="ECO:0000313" key="13">
    <source>
        <dbReference type="Proteomes" id="UP001165083"/>
    </source>
</evidence>
<dbReference type="Pfam" id="PF17917">
    <property type="entry name" value="RT_RNaseH"/>
    <property type="match status" value="1"/>
</dbReference>
<dbReference type="InterPro" id="IPR041373">
    <property type="entry name" value="RT_RNaseH"/>
</dbReference>
<accession>A0A9W6TBG4</accession>
<dbReference type="Pfam" id="PF13456">
    <property type="entry name" value="RVT_3"/>
    <property type="match status" value="1"/>
</dbReference>
<keyword evidence="2" id="KW-0808">Transferase</keyword>
<name>A0A9W6TBG4_9STRA</name>
<keyword evidence="3" id="KW-0548">Nucleotidyltransferase</keyword>
<dbReference type="SUPFAM" id="SSF56672">
    <property type="entry name" value="DNA/RNA polymerases"/>
    <property type="match status" value="1"/>
</dbReference>
<feature type="domain" description="RNase H type-1" evidence="10">
    <location>
        <begin position="157"/>
        <end position="251"/>
    </location>
</feature>
<dbReference type="PANTHER" id="PTHR33064:SF37">
    <property type="entry name" value="RIBONUCLEASE H"/>
    <property type="match status" value="1"/>
</dbReference>
<evidence type="ECO:0000256" key="4">
    <source>
        <dbReference type="ARBA" id="ARBA00022722"/>
    </source>
</evidence>
<dbReference type="InterPro" id="IPR012337">
    <property type="entry name" value="RNaseH-like_sf"/>
</dbReference>
<sequence length="316" mass="35627">MLFGNEWALSTTLMQEHDDVFHPVRFIDRVVKPSELNYHPAEKEVLALLQLLKQCYVQLSGRTIYVYTQFSTLEWVHKSKALFGRAMQFAALLSPWHLVVTRVNKSDVAFSQLLQSTITSFVDADRALLSLHRPTEASRSLCCAWILWQLPEWTIVTAASAYLESTTVNQAEYEGMNNGVSAALEHGAENLVIVGDSRLAIQQSLGVVACRKESLLTQLNHHRALAAKFKSVRYLHVVCEYNAAADALASETLENKAPVNPSTSRQTELAELNRIPEVIYEPSVDLQLRLHRRPNSESSDRDLTQGELEIWADRPN</sequence>
<dbReference type="PANTHER" id="PTHR33064">
    <property type="entry name" value="POL PROTEIN"/>
    <property type="match status" value="1"/>
</dbReference>
<dbReference type="GO" id="GO:0004523">
    <property type="term" value="F:RNA-DNA hybrid ribonuclease activity"/>
    <property type="evidence" value="ECO:0007669"/>
    <property type="project" value="InterPro"/>
</dbReference>
<feature type="domain" description="Reverse transcriptase RNase H-like" evidence="11">
    <location>
        <begin position="6"/>
        <end position="94"/>
    </location>
</feature>
<dbReference type="InterPro" id="IPR036397">
    <property type="entry name" value="RNaseH_sf"/>
</dbReference>
<keyword evidence="13" id="KW-1185">Reference proteome</keyword>
<dbReference type="InterPro" id="IPR051320">
    <property type="entry name" value="Viral_Replic_Matur_Polypro"/>
</dbReference>
<dbReference type="InterPro" id="IPR043502">
    <property type="entry name" value="DNA/RNA_pol_sf"/>
</dbReference>
<keyword evidence="6" id="KW-0255">Endonuclease</keyword>
<protein>
    <submittedName>
        <fullName evidence="12">Unnamed protein product</fullName>
    </submittedName>
</protein>
<evidence type="ECO:0000313" key="12">
    <source>
        <dbReference type="EMBL" id="GMF10183.1"/>
    </source>
</evidence>
<dbReference type="GO" id="GO:0003676">
    <property type="term" value="F:nucleic acid binding"/>
    <property type="evidence" value="ECO:0007669"/>
    <property type="project" value="InterPro"/>
</dbReference>
<dbReference type="EMBL" id="BSXW01000032">
    <property type="protein sequence ID" value="GMF10183.1"/>
    <property type="molecule type" value="Genomic_DNA"/>
</dbReference>
<evidence type="ECO:0000256" key="5">
    <source>
        <dbReference type="ARBA" id="ARBA00022750"/>
    </source>
</evidence>
<dbReference type="Gene3D" id="3.30.420.10">
    <property type="entry name" value="Ribonuclease H-like superfamily/Ribonuclease H"/>
    <property type="match status" value="1"/>
</dbReference>
<keyword evidence="7" id="KW-0378">Hydrolase</keyword>
<dbReference type="Proteomes" id="UP001165083">
    <property type="component" value="Unassembled WGS sequence"/>
</dbReference>
<evidence type="ECO:0000259" key="11">
    <source>
        <dbReference type="Pfam" id="PF17917"/>
    </source>
</evidence>
<evidence type="ECO:0000259" key="10">
    <source>
        <dbReference type="Pfam" id="PF13456"/>
    </source>
</evidence>
<evidence type="ECO:0000256" key="1">
    <source>
        <dbReference type="ARBA" id="ARBA00022670"/>
    </source>
</evidence>
<keyword evidence="5" id="KW-0064">Aspartyl protease</keyword>
<keyword evidence="1" id="KW-0645">Protease</keyword>
<evidence type="ECO:0000256" key="6">
    <source>
        <dbReference type="ARBA" id="ARBA00022759"/>
    </source>
</evidence>
<dbReference type="SUPFAM" id="SSF53098">
    <property type="entry name" value="Ribonuclease H-like"/>
    <property type="match status" value="1"/>
</dbReference>
<dbReference type="GO" id="GO:0004190">
    <property type="term" value="F:aspartic-type endopeptidase activity"/>
    <property type="evidence" value="ECO:0007669"/>
    <property type="project" value="UniProtKB-KW"/>
</dbReference>
<evidence type="ECO:0000256" key="8">
    <source>
        <dbReference type="ARBA" id="ARBA00022918"/>
    </source>
</evidence>
<organism evidence="12 13">
    <name type="scientific">Phytophthora lilii</name>
    <dbReference type="NCBI Taxonomy" id="2077276"/>
    <lineage>
        <taxon>Eukaryota</taxon>
        <taxon>Sar</taxon>
        <taxon>Stramenopiles</taxon>
        <taxon>Oomycota</taxon>
        <taxon>Peronosporomycetes</taxon>
        <taxon>Peronosporales</taxon>
        <taxon>Peronosporaceae</taxon>
        <taxon>Phytophthora</taxon>
    </lineage>
</organism>
<reference evidence="12" key="1">
    <citation type="submission" date="2023-04" db="EMBL/GenBank/DDBJ databases">
        <title>Phytophthora lilii NBRC 32176.</title>
        <authorList>
            <person name="Ichikawa N."/>
            <person name="Sato H."/>
            <person name="Tonouchi N."/>
        </authorList>
    </citation>
    <scope>NUCLEOTIDE SEQUENCE</scope>
    <source>
        <strain evidence="12">NBRC 32176</strain>
    </source>
</reference>
<evidence type="ECO:0000256" key="3">
    <source>
        <dbReference type="ARBA" id="ARBA00022695"/>
    </source>
</evidence>
<evidence type="ECO:0000256" key="7">
    <source>
        <dbReference type="ARBA" id="ARBA00022801"/>
    </source>
</evidence>
<proteinExistence type="predicted"/>
<dbReference type="GO" id="GO:0003964">
    <property type="term" value="F:RNA-directed DNA polymerase activity"/>
    <property type="evidence" value="ECO:0007669"/>
    <property type="project" value="UniProtKB-KW"/>
</dbReference>
<dbReference type="AlphaFoldDB" id="A0A9W6TBG4"/>
<gene>
    <name evidence="12" type="ORF">Plil01_000102200</name>
</gene>
<dbReference type="OrthoDB" id="121903at2759"/>
<evidence type="ECO:0000256" key="2">
    <source>
        <dbReference type="ARBA" id="ARBA00022679"/>
    </source>
</evidence>
<dbReference type="GO" id="GO:0006508">
    <property type="term" value="P:proteolysis"/>
    <property type="evidence" value="ECO:0007669"/>
    <property type="project" value="UniProtKB-KW"/>
</dbReference>
<feature type="region of interest" description="Disordered" evidence="9">
    <location>
        <begin position="291"/>
        <end position="316"/>
    </location>
</feature>
<feature type="compositionally biased region" description="Basic and acidic residues" evidence="9">
    <location>
        <begin position="294"/>
        <end position="304"/>
    </location>
</feature>